<name>A0AB38ZEB0_9HEMI</name>
<dbReference type="CDD" id="cd04280">
    <property type="entry name" value="ZnMc_astacin_like"/>
    <property type="match status" value="1"/>
</dbReference>
<feature type="binding site" evidence="6">
    <location>
        <position position="181"/>
    </location>
    <ligand>
        <name>Zn(2+)</name>
        <dbReference type="ChEBI" id="CHEBI:29105"/>
        <note>catalytic</note>
    </ligand>
</feature>
<evidence type="ECO:0000259" key="8">
    <source>
        <dbReference type="PROSITE" id="PS51864"/>
    </source>
</evidence>
<dbReference type="AlphaFoldDB" id="A0AB38ZEB0"/>
<keyword evidence="1 6" id="KW-0645">Protease</keyword>
<dbReference type="GO" id="GO:0006508">
    <property type="term" value="P:proteolysis"/>
    <property type="evidence" value="ECO:0007669"/>
    <property type="project" value="UniProtKB-KW"/>
</dbReference>
<dbReference type="EC" id="3.4.24.-" evidence="7"/>
<dbReference type="GO" id="GO:0008270">
    <property type="term" value="F:zinc ion binding"/>
    <property type="evidence" value="ECO:0007669"/>
    <property type="project" value="UniProtKB-UniRule"/>
</dbReference>
<evidence type="ECO:0000313" key="9">
    <source>
        <dbReference type="EMBL" id="WXH71761.1"/>
    </source>
</evidence>
<evidence type="ECO:0000256" key="4">
    <source>
        <dbReference type="ARBA" id="ARBA00022833"/>
    </source>
</evidence>
<keyword evidence="3 6" id="KW-0378">Hydrolase</keyword>
<evidence type="ECO:0000256" key="1">
    <source>
        <dbReference type="ARBA" id="ARBA00022670"/>
    </source>
</evidence>
<evidence type="ECO:0000256" key="6">
    <source>
        <dbReference type="PROSITE-ProRule" id="PRU01211"/>
    </source>
</evidence>
<feature type="active site" evidence="6">
    <location>
        <position position="172"/>
    </location>
</feature>
<feature type="signal peptide" evidence="7">
    <location>
        <begin position="1"/>
        <end position="16"/>
    </location>
</feature>
<dbReference type="SMART" id="SM00235">
    <property type="entry name" value="ZnMc"/>
    <property type="match status" value="1"/>
</dbReference>
<evidence type="ECO:0000256" key="7">
    <source>
        <dbReference type="RuleBase" id="RU361183"/>
    </source>
</evidence>
<feature type="binding site" evidence="6">
    <location>
        <position position="171"/>
    </location>
    <ligand>
        <name>Zn(2+)</name>
        <dbReference type="ChEBI" id="CHEBI:29105"/>
        <note>catalytic</note>
    </ligand>
</feature>
<protein>
    <recommendedName>
        <fullName evidence="7">Metalloendopeptidase</fullName>
        <ecNumber evidence="7">3.4.24.-</ecNumber>
    </recommendedName>
</protein>
<keyword evidence="4 6" id="KW-0862">Zinc</keyword>
<comment type="cofactor">
    <cofactor evidence="6 7">
        <name>Zn(2+)</name>
        <dbReference type="ChEBI" id="CHEBI:29105"/>
    </cofactor>
    <text evidence="6 7">Binds 1 zinc ion per subunit.</text>
</comment>
<dbReference type="Pfam" id="PF01400">
    <property type="entry name" value="Astacin"/>
    <property type="match status" value="1"/>
</dbReference>
<feature type="binding site" evidence="6">
    <location>
        <position position="175"/>
    </location>
    <ligand>
        <name>Zn(2+)</name>
        <dbReference type="ChEBI" id="CHEBI:29105"/>
        <note>catalytic</note>
    </ligand>
</feature>
<proteinExistence type="evidence at transcript level"/>
<sequence>MLGSLYVAVLLATALSLPIKQEEDINEGYQLVCPKDKKGCYVIGHQEISEDKLFEGDVIPFDVGDGGDESRNALINMKRRWPKNTVPYVFHAEFSAKSKELIIKSMRFIESKTCIKFEEFDPELGHTHILFITNDRGCRATTGFERRQKMHLLNLNEAGCINMLRVGKIHHEMLHVLGLKHEHSRPDRDEYVTIVKKNISPEKMHNFIKANPKEYTTYGVPYNYLSVMHYPSVAFSIDNKSPTIVPKNNVDHTLLGQRKKAADSDLEKINIMYKCPKEEN</sequence>
<keyword evidence="6" id="KW-1015">Disulfide bond</keyword>
<accession>A0AB38ZEB0</accession>
<feature type="disulfide bond" evidence="6">
    <location>
        <begin position="138"/>
        <end position="160"/>
    </location>
</feature>
<dbReference type="PRINTS" id="PR00480">
    <property type="entry name" value="ASTACIN"/>
</dbReference>
<feature type="chain" id="PRO_5044045632" description="Metalloendopeptidase" evidence="7">
    <location>
        <begin position="17"/>
        <end position="280"/>
    </location>
</feature>
<keyword evidence="7" id="KW-0732">Signal</keyword>
<dbReference type="SUPFAM" id="SSF55486">
    <property type="entry name" value="Metalloproteases ('zincins'), catalytic domain"/>
    <property type="match status" value="1"/>
</dbReference>
<keyword evidence="2 6" id="KW-0479">Metal-binding</keyword>
<dbReference type="InterPro" id="IPR024079">
    <property type="entry name" value="MetalloPept_cat_dom_sf"/>
</dbReference>
<evidence type="ECO:0000256" key="2">
    <source>
        <dbReference type="ARBA" id="ARBA00022723"/>
    </source>
</evidence>
<comment type="caution">
    <text evidence="6">Lacks conserved residue(s) required for the propagation of feature annotation.</text>
</comment>
<evidence type="ECO:0000256" key="5">
    <source>
        <dbReference type="ARBA" id="ARBA00023049"/>
    </source>
</evidence>
<dbReference type="InterPro" id="IPR034035">
    <property type="entry name" value="Astacin-like_dom"/>
</dbReference>
<dbReference type="PROSITE" id="PS51864">
    <property type="entry name" value="ASTACIN"/>
    <property type="match status" value="1"/>
</dbReference>
<dbReference type="GO" id="GO:0004222">
    <property type="term" value="F:metalloendopeptidase activity"/>
    <property type="evidence" value="ECO:0007669"/>
    <property type="project" value="UniProtKB-UniRule"/>
</dbReference>
<dbReference type="InterPro" id="IPR001506">
    <property type="entry name" value="Peptidase_M12A"/>
</dbReference>
<feature type="domain" description="Peptidase M12A" evidence="8">
    <location>
        <begin position="72"/>
        <end position="276"/>
    </location>
</feature>
<dbReference type="PANTHER" id="PTHR10127:SF780">
    <property type="entry name" value="METALLOENDOPEPTIDASE"/>
    <property type="match status" value="1"/>
</dbReference>
<dbReference type="Gene3D" id="3.40.390.10">
    <property type="entry name" value="Collagenase (Catalytic Domain)"/>
    <property type="match status" value="1"/>
</dbReference>
<organism evidence="9">
    <name type="scientific">Ectomocoris sp</name>
    <dbReference type="NCBI Taxonomy" id="3104572"/>
    <lineage>
        <taxon>Eukaryota</taxon>
        <taxon>Metazoa</taxon>
        <taxon>Ecdysozoa</taxon>
        <taxon>Arthropoda</taxon>
        <taxon>Hexapoda</taxon>
        <taxon>Insecta</taxon>
        <taxon>Pterygota</taxon>
        <taxon>Neoptera</taxon>
        <taxon>Paraneoptera</taxon>
        <taxon>Hemiptera</taxon>
        <taxon>Heteroptera</taxon>
        <taxon>Panheteroptera</taxon>
        <taxon>Cimicomorpha</taxon>
        <taxon>Reduviidae</taxon>
        <taxon>Peiratinae</taxon>
        <taxon>Ectomocoris</taxon>
    </lineage>
</organism>
<keyword evidence="5 6" id="KW-0482">Metalloprotease</keyword>
<evidence type="ECO:0000256" key="3">
    <source>
        <dbReference type="ARBA" id="ARBA00022801"/>
    </source>
</evidence>
<dbReference type="InterPro" id="IPR006026">
    <property type="entry name" value="Peptidase_Metallo"/>
</dbReference>
<dbReference type="EMBL" id="PP510836">
    <property type="protein sequence ID" value="WXH71761.1"/>
    <property type="molecule type" value="mRNA"/>
</dbReference>
<reference evidence="9" key="1">
    <citation type="submission" date="2024-03" db="EMBL/GenBank/DDBJ databases">
        <authorList>
            <person name="Jin J.A."/>
            <person name="King G.A."/>
            <person name="Walker A."/>
        </authorList>
    </citation>
    <scope>NUCLEOTIDE SEQUENCE</scope>
</reference>
<dbReference type="PANTHER" id="PTHR10127">
    <property type="entry name" value="DISCOIDIN, CUB, EGF, LAMININ , AND ZINC METALLOPROTEASE DOMAIN CONTAINING"/>
    <property type="match status" value="1"/>
</dbReference>